<protein>
    <submittedName>
        <fullName evidence="2">Uncharacterized protein</fullName>
    </submittedName>
</protein>
<reference evidence="2 3" key="1">
    <citation type="submission" date="2020-04" db="EMBL/GenBank/DDBJ databases">
        <authorList>
            <person name="Graf S J."/>
        </authorList>
    </citation>
    <scope>NUCLEOTIDE SEQUENCE [LARGE SCALE GENOMIC DNA]</scope>
    <source>
        <strain evidence="2">1</strain>
    </source>
</reference>
<dbReference type="Proteomes" id="UP000509549">
    <property type="component" value="Chromosome"/>
</dbReference>
<sequence>MFISIVLDGFLFFGKRPSISKIYFIKVYKKVVYFSVVRRFLRRKIKGFLKKNIWNDFFTLFIPYKFSLFLYFCIFIL</sequence>
<organism evidence="2 3">
    <name type="scientific">Candidatus Azoamicus ciliaticola</name>
    <dbReference type="NCBI Taxonomy" id="2652803"/>
    <lineage>
        <taxon>Bacteria</taxon>
        <taxon>Pseudomonadati</taxon>
        <taxon>Pseudomonadota</taxon>
        <taxon>Gammaproteobacteria</taxon>
        <taxon>Candidatus Azoamicaceae</taxon>
        <taxon>Candidatus Azoamicus</taxon>
    </lineage>
</organism>
<dbReference type="KEGG" id="acil:ESZ_00040"/>
<keyword evidence="3" id="KW-1185">Reference proteome</keyword>
<keyword evidence="1" id="KW-0472">Membrane</keyword>
<keyword evidence="1" id="KW-0812">Transmembrane</keyword>
<dbReference type="EMBL" id="LR794158">
    <property type="protein sequence ID" value="CAB3976260.1"/>
    <property type="molecule type" value="Genomic_DNA"/>
</dbReference>
<dbReference type="AlphaFoldDB" id="A0A6J5JZ17"/>
<name>A0A6J5JZ17_9GAMM</name>
<proteinExistence type="predicted"/>
<gene>
    <name evidence="2" type="ORF">ESZ_00040</name>
</gene>
<keyword evidence="1" id="KW-1133">Transmembrane helix</keyword>
<feature type="transmembrane region" description="Helical" evidence="1">
    <location>
        <begin position="53"/>
        <end position="76"/>
    </location>
</feature>
<evidence type="ECO:0000256" key="1">
    <source>
        <dbReference type="SAM" id="Phobius"/>
    </source>
</evidence>
<evidence type="ECO:0000313" key="3">
    <source>
        <dbReference type="Proteomes" id="UP000509549"/>
    </source>
</evidence>
<evidence type="ECO:0000313" key="2">
    <source>
        <dbReference type="EMBL" id="CAB3976260.1"/>
    </source>
</evidence>
<accession>A0A6J5JZ17</accession>